<dbReference type="InterPro" id="IPR039793">
    <property type="entry name" value="UROS/Hem4"/>
</dbReference>
<dbReference type="GO" id="GO:0004852">
    <property type="term" value="F:uroporphyrinogen-III synthase activity"/>
    <property type="evidence" value="ECO:0007669"/>
    <property type="project" value="UniProtKB-UniRule"/>
</dbReference>
<dbReference type="EMBL" id="DYUE01000160">
    <property type="protein sequence ID" value="HJG91443.1"/>
    <property type="molecule type" value="Genomic_DNA"/>
</dbReference>
<evidence type="ECO:0000256" key="4">
    <source>
        <dbReference type="ARBA" id="ARBA00023239"/>
    </source>
</evidence>
<comment type="catalytic activity">
    <reaction evidence="8 9">
        <text>hydroxymethylbilane = uroporphyrinogen III + H2O</text>
        <dbReference type="Rhea" id="RHEA:18965"/>
        <dbReference type="ChEBI" id="CHEBI:15377"/>
        <dbReference type="ChEBI" id="CHEBI:57308"/>
        <dbReference type="ChEBI" id="CHEBI:57845"/>
        <dbReference type="EC" id="4.2.1.75"/>
    </reaction>
</comment>
<keyword evidence="5 9" id="KW-0627">Porphyrin biosynthesis</keyword>
<evidence type="ECO:0000256" key="5">
    <source>
        <dbReference type="ARBA" id="ARBA00023244"/>
    </source>
</evidence>
<comment type="caution">
    <text evidence="11">The sequence shown here is derived from an EMBL/GenBank/DDBJ whole genome shotgun (WGS) entry which is preliminary data.</text>
</comment>
<proteinExistence type="inferred from homology"/>
<reference evidence="11" key="2">
    <citation type="submission" date="2021-09" db="EMBL/GenBank/DDBJ databases">
        <authorList>
            <person name="Gilroy R."/>
        </authorList>
    </citation>
    <scope>NUCLEOTIDE SEQUENCE</scope>
    <source>
        <strain evidence="11">ChiGjej5B5-22894</strain>
    </source>
</reference>
<evidence type="ECO:0000313" key="12">
    <source>
        <dbReference type="Proteomes" id="UP000742460"/>
    </source>
</evidence>
<dbReference type="Proteomes" id="UP000742460">
    <property type="component" value="Unassembled WGS sequence"/>
</dbReference>
<sequence>MSAVAAPRPVLVTRPAGRGETLFTELERRGIEVVHQPLIRLVAEHGEELDAALARLRDGAYTHLVVTSRTAAEVLAGALVPPGTAVHAVGKGTAEELRRGGIPVSHVAAGSGAELVEEMPPALAGASVLFPASAAASRTVPEGLRARGYRVHEVTAYRPVPVEPPAAVAVGLATGRFGALALTSPMIARRAAALGIHASTPIVTIGDPTSAAVRTKGLAVALQAHEPTDTALAQAVQQVLQSPPPPPIRPPQEPR</sequence>
<protein>
    <recommendedName>
        <fullName evidence="7 9">Uroporphyrinogen-III synthase</fullName>
        <ecNumber evidence="3 9">4.2.1.75</ecNumber>
    </recommendedName>
</protein>
<comment type="similarity">
    <text evidence="2 9">Belongs to the uroporphyrinogen-III synthase family.</text>
</comment>
<evidence type="ECO:0000256" key="1">
    <source>
        <dbReference type="ARBA" id="ARBA00004772"/>
    </source>
</evidence>
<evidence type="ECO:0000256" key="7">
    <source>
        <dbReference type="ARBA" id="ARBA00040167"/>
    </source>
</evidence>
<reference evidence="11" key="1">
    <citation type="journal article" date="2021" name="PeerJ">
        <title>Extensive microbial diversity within the chicken gut microbiome revealed by metagenomics and culture.</title>
        <authorList>
            <person name="Gilroy R."/>
            <person name="Ravi A."/>
            <person name="Getino M."/>
            <person name="Pursley I."/>
            <person name="Horton D.L."/>
            <person name="Alikhan N.F."/>
            <person name="Baker D."/>
            <person name="Gharbi K."/>
            <person name="Hall N."/>
            <person name="Watson M."/>
            <person name="Adriaenssens E.M."/>
            <person name="Foster-Nyarko E."/>
            <person name="Jarju S."/>
            <person name="Secka A."/>
            <person name="Antonio M."/>
            <person name="Oren A."/>
            <person name="Chaudhuri R.R."/>
            <person name="La Ragione R."/>
            <person name="Hildebrand F."/>
            <person name="Pallen M.J."/>
        </authorList>
    </citation>
    <scope>NUCLEOTIDE SEQUENCE</scope>
    <source>
        <strain evidence="11">ChiGjej5B5-22894</strain>
    </source>
</reference>
<dbReference type="GO" id="GO:0006780">
    <property type="term" value="P:uroporphyrinogen III biosynthetic process"/>
    <property type="evidence" value="ECO:0007669"/>
    <property type="project" value="UniProtKB-UniRule"/>
</dbReference>
<evidence type="ECO:0000256" key="8">
    <source>
        <dbReference type="ARBA" id="ARBA00048617"/>
    </source>
</evidence>
<evidence type="ECO:0000313" key="11">
    <source>
        <dbReference type="EMBL" id="HJG91443.1"/>
    </source>
</evidence>
<dbReference type="SUPFAM" id="SSF69618">
    <property type="entry name" value="HemD-like"/>
    <property type="match status" value="1"/>
</dbReference>
<dbReference type="AlphaFoldDB" id="A0A921MVT1"/>
<comment type="function">
    <text evidence="6 9">Catalyzes cyclization of the linear tetrapyrrole, hydroxymethylbilane, to the macrocyclic uroporphyrinogen III.</text>
</comment>
<dbReference type="GO" id="GO:0006782">
    <property type="term" value="P:protoporphyrinogen IX biosynthetic process"/>
    <property type="evidence" value="ECO:0007669"/>
    <property type="project" value="UniProtKB-UniRule"/>
</dbReference>
<dbReference type="EC" id="4.2.1.75" evidence="3 9"/>
<evidence type="ECO:0000259" key="10">
    <source>
        <dbReference type="Pfam" id="PF02602"/>
    </source>
</evidence>
<keyword evidence="4 9" id="KW-0456">Lyase</keyword>
<dbReference type="InterPro" id="IPR003754">
    <property type="entry name" value="4pyrrol_synth_uPrphyn_synth"/>
</dbReference>
<comment type="pathway">
    <text evidence="1 9">Porphyrin-containing compound metabolism; protoporphyrin-IX biosynthesis; coproporphyrinogen-III from 5-aminolevulinate: step 3/4.</text>
</comment>
<dbReference type="InterPro" id="IPR036108">
    <property type="entry name" value="4pyrrol_syn_uPrphyn_synt_sf"/>
</dbReference>
<evidence type="ECO:0000256" key="9">
    <source>
        <dbReference type="RuleBase" id="RU366031"/>
    </source>
</evidence>
<evidence type="ECO:0000256" key="3">
    <source>
        <dbReference type="ARBA" id="ARBA00013109"/>
    </source>
</evidence>
<dbReference type="CDD" id="cd06578">
    <property type="entry name" value="HemD"/>
    <property type="match status" value="1"/>
</dbReference>
<name>A0A921MVT1_9MICO</name>
<dbReference type="Gene3D" id="3.40.50.10090">
    <property type="match status" value="2"/>
</dbReference>
<feature type="domain" description="Tetrapyrrole biosynthesis uroporphyrinogen III synthase" evidence="10">
    <location>
        <begin position="24"/>
        <end position="233"/>
    </location>
</feature>
<dbReference type="Pfam" id="PF02602">
    <property type="entry name" value="HEM4"/>
    <property type="match status" value="1"/>
</dbReference>
<evidence type="ECO:0000256" key="2">
    <source>
        <dbReference type="ARBA" id="ARBA00008133"/>
    </source>
</evidence>
<evidence type="ECO:0000256" key="6">
    <source>
        <dbReference type="ARBA" id="ARBA00037589"/>
    </source>
</evidence>
<dbReference type="PANTHER" id="PTHR38042">
    <property type="entry name" value="UROPORPHYRINOGEN-III SYNTHASE, CHLOROPLASTIC"/>
    <property type="match status" value="1"/>
</dbReference>
<dbReference type="PANTHER" id="PTHR38042:SF1">
    <property type="entry name" value="UROPORPHYRINOGEN-III SYNTHASE, CHLOROPLASTIC"/>
    <property type="match status" value="1"/>
</dbReference>
<organism evidence="11 12">
    <name type="scientific">Brachybacterium massiliense</name>
    <dbReference type="NCBI Taxonomy" id="1755098"/>
    <lineage>
        <taxon>Bacteria</taxon>
        <taxon>Bacillati</taxon>
        <taxon>Actinomycetota</taxon>
        <taxon>Actinomycetes</taxon>
        <taxon>Micrococcales</taxon>
        <taxon>Dermabacteraceae</taxon>
        <taxon>Brachybacterium</taxon>
    </lineage>
</organism>
<gene>
    <name evidence="11" type="ORF">K8V81_06930</name>
</gene>
<accession>A0A921MVT1</accession>